<comment type="caution">
    <text evidence="11">The sequence shown here is derived from an EMBL/GenBank/DDBJ whole genome shotgun (WGS) entry which is preliminary data.</text>
</comment>
<evidence type="ECO:0000256" key="7">
    <source>
        <dbReference type="ARBA" id="ARBA00023049"/>
    </source>
</evidence>
<dbReference type="GO" id="GO:0004222">
    <property type="term" value="F:metalloendopeptidase activity"/>
    <property type="evidence" value="ECO:0007669"/>
    <property type="project" value="InterPro"/>
</dbReference>
<keyword evidence="5" id="KW-0378">Hydrolase</keyword>
<dbReference type="AlphaFoldDB" id="A0A657PMP0"/>
<evidence type="ECO:0000256" key="1">
    <source>
        <dbReference type="ARBA" id="ARBA00001947"/>
    </source>
</evidence>
<evidence type="ECO:0000256" key="5">
    <source>
        <dbReference type="ARBA" id="ARBA00022801"/>
    </source>
</evidence>
<feature type="region of interest" description="Disordered" evidence="8">
    <location>
        <begin position="217"/>
        <end position="236"/>
    </location>
</feature>
<dbReference type="Pfam" id="PF05193">
    <property type="entry name" value="Peptidase_M16_C"/>
    <property type="match status" value="1"/>
</dbReference>
<keyword evidence="12" id="KW-1185">Reference proteome</keyword>
<evidence type="ECO:0000313" key="12">
    <source>
        <dbReference type="Proteomes" id="UP000243361"/>
    </source>
</evidence>
<feature type="non-terminal residue" evidence="11">
    <location>
        <position position="236"/>
    </location>
</feature>
<dbReference type="InterPro" id="IPR011765">
    <property type="entry name" value="Pept_M16_N"/>
</dbReference>
<feature type="compositionally biased region" description="Pro residues" evidence="8">
    <location>
        <begin position="217"/>
        <end position="226"/>
    </location>
</feature>
<feature type="domain" description="Peptidase M16 C-terminal" evidence="10">
    <location>
        <begin position="171"/>
        <end position="224"/>
    </location>
</feature>
<dbReference type="InterPro" id="IPR050626">
    <property type="entry name" value="Peptidase_M16"/>
</dbReference>
<dbReference type="Pfam" id="PF00675">
    <property type="entry name" value="Peptidase_M16"/>
    <property type="match status" value="1"/>
</dbReference>
<dbReference type="Proteomes" id="UP000243361">
    <property type="component" value="Unassembled WGS sequence"/>
</dbReference>
<dbReference type="InterPro" id="IPR011249">
    <property type="entry name" value="Metalloenz_LuxS/M16"/>
</dbReference>
<dbReference type="EMBL" id="MUIE01000407">
    <property type="protein sequence ID" value="OQX32545.1"/>
    <property type="molecule type" value="Genomic_DNA"/>
</dbReference>
<comment type="similarity">
    <text evidence="2">Belongs to the peptidase M16 family.</text>
</comment>
<dbReference type="SUPFAM" id="SSF63411">
    <property type="entry name" value="LuxS/MPP-like metallohydrolase"/>
    <property type="match status" value="1"/>
</dbReference>
<dbReference type="PANTHER" id="PTHR43690">
    <property type="entry name" value="NARDILYSIN"/>
    <property type="match status" value="1"/>
</dbReference>
<dbReference type="PROSITE" id="PS00143">
    <property type="entry name" value="INSULINASE"/>
    <property type="match status" value="1"/>
</dbReference>
<keyword evidence="4" id="KW-0479">Metal-binding</keyword>
<gene>
    <name evidence="11" type="ORF">B0D84_06020</name>
</gene>
<keyword evidence="7" id="KW-0482">Metalloprotease</keyword>
<feature type="domain" description="Peptidase M16 N-terminal" evidence="9">
    <location>
        <begin position="16"/>
        <end position="162"/>
    </location>
</feature>
<dbReference type="Gene3D" id="3.30.830.10">
    <property type="entry name" value="Metalloenzyme, LuxS/M16 peptidase-like"/>
    <property type="match status" value="1"/>
</dbReference>
<protein>
    <submittedName>
        <fullName evidence="11">Peptidase M16</fullName>
    </submittedName>
</protein>
<dbReference type="PANTHER" id="PTHR43690:SF17">
    <property type="entry name" value="PROTEIN YHJJ"/>
    <property type="match status" value="1"/>
</dbReference>
<dbReference type="InterPro" id="IPR007863">
    <property type="entry name" value="Peptidase_M16_C"/>
</dbReference>
<proteinExistence type="inferred from homology"/>
<comment type="cofactor">
    <cofactor evidence="1">
        <name>Zn(2+)</name>
        <dbReference type="ChEBI" id="CHEBI:29105"/>
    </cofactor>
</comment>
<name>A0A657PMP0_9GAMM</name>
<keyword evidence="3" id="KW-0645">Protease</keyword>
<reference evidence="11" key="1">
    <citation type="submission" date="2017-02" db="EMBL/GenBank/DDBJ databases">
        <title>Novel co-symbiosis in the unique lucinid bivalve Phacoides pectinatus.</title>
        <authorList>
            <person name="Lim S.J."/>
            <person name="Davis B.G."/>
            <person name="Gill D.E."/>
            <person name="Engel A.S."/>
            <person name="Anderson L.C."/>
            <person name="Campbell B.J."/>
        </authorList>
    </citation>
    <scope>NUCLEOTIDE SEQUENCE [LARGE SCALE GENOMIC DNA]</scope>
    <source>
        <strain evidence="11">LUC13016_P6</strain>
    </source>
</reference>
<evidence type="ECO:0000256" key="4">
    <source>
        <dbReference type="ARBA" id="ARBA00022723"/>
    </source>
</evidence>
<organism evidence="11 12">
    <name type="scientific">Candidatus Sedimenticola endophacoides</name>
    <dbReference type="NCBI Taxonomy" id="2548426"/>
    <lineage>
        <taxon>Bacteria</taxon>
        <taxon>Pseudomonadati</taxon>
        <taxon>Pseudomonadota</taxon>
        <taxon>Gammaproteobacteria</taxon>
        <taxon>Chromatiales</taxon>
        <taxon>Sedimenticolaceae</taxon>
        <taxon>Sedimenticola</taxon>
    </lineage>
</organism>
<evidence type="ECO:0000259" key="10">
    <source>
        <dbReference type="Pfam" id="PF05193"/>
    </source>
</evidence>
<evidence type="ECO:0000259" key="9">
    <source>
        <dbReference type="Pfam" id="PF00675"/>
    </source>
</evidence>
<accession>A0A657PMP0</accession>
<evidence type="ECO:0000313" key="11">
    <source>
        <dbReference type="EMBL" id="OQX32545.1"/>
    </source>
</evidence>
<dbReference type="InterPro" id="IPR001431">
    <property type="entry name" value="Pept_M16_Zn_BS"/>
</dbReference>
<evidence type="ECO:0000256" key="8">
    <source>
        <dbReference type="SAM" id="MobiDB-lite"/>
    </source>
</evidence>
<sequence>MAEGRVHEFTLGNGMRVIVKEDHRAPIAVSQVWYKVGASYEPDGITGVSHLLEHMMFKGTQAHPPGEFSRIVAANGGEENAFTGSDYTAYYQTLSSDRLEIAFELEADRMRNLTLLEEEFLKEVEVVKEERRLRTEDSPTSLTYEQFSAVAYRSLPYANPVIGWMNDLENMSVEDLRRWYRLWYAPNNATLVVVGDVEPRQVLELAERHFGPLAPEPVPPLKPLIEPPQRGMIRTQ</sequence>
<evidence type="ECO:0000256" key="3">
    <source>
        <dbReference type="ARBA" id="ARBA00022670"/>
    </source>
</evidence>
<keyword evidence="6" id="KW-0862">Zinc</keyword>
<dbReference type="GO" id="GO:0006508">
    <property type="term" value="P:proteolysis"/>
    <property type="evidence" value="ECO:0007669"/>
    <property type="project" value="UniProtKB-KW"/>
</dbReference>
<evidence type="ECO:0000256" key="6">
    <source>
        <dbReference type="ARBA" id="ARBA00022833"/>
    </source>
</evidence>
<evidence type="ECO:0000256" key="2">
    <source>
        <dbReference type="ARBA" id="ARBA00007261"/>
    </source>
</evidence>
<dbReference type="GO" id="GO:0046872">
    <property type="term" value="F:metal ion binding"/>
    <property type="evidence" value="ECO:0007669"/>
    <property type="project" value="UniProtKB-KW"/>
</dbReference>